<dbReference type="Pfam" id="PF00004">
    <property type="entry name" value="AAA"/>
    <property type="match status" value="1"/>
</dbReference>
<dbReference type="InterPro" id="IPR003959">
    <property type="entry name" value="ATPase_AAA_core"/>
</dbReference>
<evidence type="ECO:0000313" key="3">
    <source>
        <dbReference type="EMBL" id="QIW94604.1"/>
    </source>
</evidence>
<proteinExistence type="predicted"/>
<dbReference type="EMBL" id="CP051139">
    <property type="protein sequence ID" value="QIW94604.1"/>
    <property type="molecule type" value="Genomic_DNA"/>
</dbReference>
<dbReference type="GO" id="GO:0003677">
    <property type="term" value="F:DNA binding"/>
    <property type="evidence" value="ECO:0007669"/>
    <property type="project" value="TreeGrafter"/>
</dbReference>
<dbReference type="PANTHER" id="PTHR23389:SF21">
    <property type="entry name" value="ATPASE FAMILY AAA DOMAIN-CONTAINING PROTEIN 5"/>
    <property type="match status" value="1"/>
</dbReference>
<dbReference type="AlphaFoldDB" id="A0A6H0XJ04"/>
<organism evidence="3 4">
    <name type="scientific">Peltaster fructicola</name>
    <dbReference type="NCBI Taxonomy" id="286661"/>
    <lineage>
        <taxon>Eukaryota</taxon>
        <taxon>Fungi</taxon>
        <taxon>Dikarya</taxon>
        <taxon>Ascomycota</taxon>
        <taxon>Pezizomycotina</taxon>
        <taxon>Dothideomycetes</taxon>
        <taxon>Dothideomycetes incertae sedis</taxon>
        <taxon>Peltaster</taxon>
    </lineage>
</organism>
<dbReference type="SMART" id="SM00382">
    <property type="entry name" value="AAA"/>
    <property type="match status" value="1"/>
</dbReference>
<feature type="compositionally biased region" description="Polar residues" evidence="1">
    <location>
        <begin position="104"/>
        <end position="113"/>
    </location>
</feature>
<feature type="region of interest" description="Disordered" evidence="1">
    <location>
        <begin position="61"/>
        <end position="213"/>
    </location>
</feature>
<dbReference type="InterPro" id="IPR027417">
    <property type="entry name" value="P-loop_NTPase"/>
</dbReference>
<dbReference type="Gene3D" id="3.40.50.300">
    <property type="entry name" value="P-loop containing nucleotide triphosphate hydrolases"/>
    <property type="match status" value="1"/>
</dbReference>
<sequence>MAVQTVVMSGNVTTAVHPFFSRPKEHSHADNGVSHDNTSLLQHAPIIGKSDVEREERHKLPVENHLSFGEVLNEQHKDVGKPTRVTSDRTVDEGSPRKKRKTSHTGSLETSNGLHEEHAAASPRRGPGTGQRDDFHQADGAVDGSCADTTGSASINTQSVKPKTPPKKMLRLNASGRFSSPITNSTKAEEATSEQPKRRGRPRKSKEAPAPKQLVVRIHYATTQGSSTGDKIAQILASNLTIPLPQKQSVLKNPRTPRKPAKATHPFFADKPKATKLPKQISPRKTAAVTPGKLRMQAQFERGAPMDDIFPIAESALLKDRLMVKHPGAKEPLWPAKGMAHVRGDVSSTTFVPKLRLRKQKHRLPAANSSLLTEFARRLVPEPEPTIRADGFREPRADLRIPDKLLISGAEIASLALKEVKAPLAHGPPDELALESVQPTHAAVEHVYRNIPSYLSAFDHLQSEHQSWTQKYAPERSELVLQSHREMQVLKSWLQSLAVNAVDVAKTDPATKSAGVKRKKKRKTRHSELDDFIVDEGDDIRSLGTISDTENSSQSMVQSQVAGVRASNTVLISGPHGCGKTAAVYAVAKELQYRVFEISSSERRSGKDVFDKIGNVTENHIVKKHNADQPELPATEEKDRVDAALRQDLESGRQGKMAAFFKPKAAQLPKSSPTEVVKAKVVKNVQHAIKRAKDQQQSLILLEEVDILFKEDKEFWTTIFKLIQTSKRPFIMTRNDEDLVPVQALSLHAVLRFVPAEADTVIDYLLLVAAREGHLVERRAISSLWQDSGHDLRRSLTTLDFWCRMGVGDIRNGLGWMFQRWPLGSDLDAKGRPLRVVSKGTYLAGLGSRHRIETQAERTLPYHDDQLSLKDASIAAFTSSSVDILSKHDYIDPTLPELPPKQRAHYIEGLALLDGQEPSDYAHLQSDIQVTAASLAHDLYPHWHEPKEATRKLNRKNFASLDALAYPASSNSVGMESSVLDGPFLPVVTEVAPYVRQVVRYEQLLQTQRTAIGGPTKRARTTRAARSALEGGQRQLTRREYWWDAAGDLSGVLATAGTDWCLNEGRECTPFSLDGSVEAAE</sequence>
<name>A0A6H0XJ04_9PEZI</name>
<feature type="region of interest" description="Disordered" evidence="1">
    <location>
        <begin position="22"/>
        <end position="44"/>
    </location>
</feature>
<gene>
    <name evidence="3" type="ORF">AMS68_000122</name>
</gene>
<feature type="domain" description="AAA+ ATPase" evidence="2">
    <location>
        <begin position="566"/>
        <end position="768"/>
    </location>
</feature>
<feature type="compositionally biased region" description="Polar residues" evidence="1">
    <location>
        <begin position="147"/>
        <end position="161"/>
    </location>
</feature>
<accession>A0A6H0XJ04</accession>
<dbReference type="GO" id="GO:0005524">
    <property type="term" value="F:ATP binding"/>
    <property type="evidence" value="ECO:0007669"/>
    <property type="project" value="InterPro"/>
</dbReference>
<dbReference type="Proteomes" id="UP000503462">
    <property type="component" value="Chromosome 1"/>
</dbReference>
<feature type="compositionally biased region" description="Basic and acidic residues" evidence="1">
    <location>
        <begin position="73"/>
        <end position="96"/>
    </location>
</feature>
<dbReference type="OrthoDB" id="9996895at2759"/>
<keyword evidence="4" id="KW-1185">Reference proteome</keyword>
<evidence type="ECO:0000313" key="4">
    <source>
        <dbReference type="Proteomes" id="UP000503462"/>
    </source>
</evidence>
<evidence type="ECO:0000259" key="2">
    <source>
        <dbReference type="SMART" id="SM00382"/>
    </source>
</evidence>
<evidence type="ECO:0000256" key="1">
    <source>
        <dbReference type="SAM" id="MobiDB-lite"/>
    </source>
</evidence>
<protein>
    <recommendedName>
        <fullName evidence="2">AAA+ ATPase domain-containing protein</fullName>
    </recommendedName>
</protein>
<reference evidence="3 4" key="1">
    <citation type="journal article" date="2016" name="Sci. Rep.">
        <title>Peltaster fructicola genome reveals evolution from an invasive phytopathogen to an ectophytic parasite.</title>
        <authorList>
            <person name="Xu C."/>
            <person name="Chen H."/>
            <person name="Gleason M.L."/>
            <person name="Xu J.R."/>
            <person name="Liu H."/>
            <person name="Zhang R."/>
            <person name="Sun G."/>
        </authorList>
    </citation>
    <scope>NUCLEOTIDE SEQUENCE [LARGE SCALE GENOMIC DNA]</scope>
    <source>
        <strain evidence="3 4">LNHT1506</strain>
    </source>
</reference>
<dbReference type="GO" id="GO:0005634">
    <property type="term" value="C:nucleus"/>
    <property type="evidence" value="ECO:0007669"/>
    <property type="project" value="TreeGrafter"/>
</dbReference>
<dbReference type="GO" id="GO:0016887">
    <property type="term" value="F:ATP hydrolysis activity"/>
    <property type="evidence" value="ECO:0007669"/>
    <property type="project" value="InterPro"/>
</dbReference>
<feature type="compositionally biased region" description="Polar residues" evidence="1">
    <location>
        <begin position="176"/>
        <end position="186"/>
    </location>
</feature>
<dbReference type="InterPro" id="IPR003593">
    <property type="entry name" value="AAA+_ATPase"/>
</dbReference>
<dbReference type="SUPFAM" id="SSF52540">
    <property type="entry name" value="P-loop containing nucleoside triphosphate hydrolases"/>
    <property type="match status" value="1"/>
</dbReference>
<dbReference type="PANTHER" id="PTHR23389">
    <property type="entry name" value="CHROMOSOME TRANSMISSION FIDELITY FACTOR 18"/>
    <property type="match status" value="1"/>
</dbReference>